<evidence type="ECO:0000256" key="11">
    <source>
        <dbReference type="ARBA" id="ARBA00023136"/>
    </source>
</evidence>
<keyword evidence="13" id="KW-0458">Lysosome</keyword>
<gene>
    <name evidence="28" type="primary">SLC17A5_26</name>
    <name evidence="28" type="ORF">AVEN_95414_1</name>
</gene>
<evidence type="ECO:0000313" key="29">
    <source>
        <dbReference type="Proteomes" id="UP000499080"/>
    </source>
</evidence>
<dbReference type="GO" id="GO:0046942">
    <property type="term" value="P:carboxylic acid transport"/>
    <property type="evidence" value="ECO:0007669"/>
    <property type="project" value="UniProtKB-ARBA"/>
</dbReference>
<evidence type="ECO:0000256" key="15">
    <source>
        <dbReference type="ARBA" id="ARBA00050101"/>
    </source>
</evidence>
<dbReference type="InterPro" id="IPR011701">
    <property type="entry name" value="MFS"/>
</dbReference>
<feature type="transmembrane region" description="Helical" evidence="26">
    <location>
        <begin position="36"/>
        <end position="56"/>
    </location>
</feature>
<keyword evidence="5" id="KW-0813">Transport</keyword>
<evidence type="ECO:0000256" key="12">
    <source>
        <dbReference type="ARBA" id="ARBA00023180"/>
    </source>
</evidence>
<evidence type="ECO:0000256" key="20">
    <source>
        <dbReference type="ARBA" id="ARBA00051612"/>
    </source>
</evidence>
<dbReference type="FunFam" id="1.20.1250.20:FF:000067">
    <property type="entry name" value="sialin isoform X2"/>
    <property type="match status" value="1"/>
</dbReference>
<dbReference type="InterPro" id="IPR050382">
    <property type="entry name" value="MFS_Na/Anion_cotransporter"/>
</dbReference>
<dbReference type="CDD" id="cd17318">
    <property type="entry name" value="MFS_SLC17"/>
    <property type="match status" value="1"/>
</dbReference>
<evidence type="ECO:0000256" key="16">
    <source>
        <dbReference type="ARBA" id="ARBA00050554"/>
    </source>
</evidence>
<dbReference type="GO" id="GO:0015293">
    <property type="term" value="F:symporter activity"/>
    <property type="evidence" value="ECO:0007669"/>
    <property type="project" value="UniProtKB-KW"/>
</dbReference>
<proteinExistence type="predicted"/>
<keyword evidence="14" id="KW-0968">Cytoplasmic vesicle</keyword>
<dbReference type="FunFam" id="1.20.1250.20:FF:000003">
    <property type="entry name" value="Solute carrier family 17 member 3"/>
    <property type="match status" value="1"/>
</dbReference>
<accession>A0A4Y2CGP6</accession>
<dbReference type="AlphaFoldDB" id="A0A4Y2CGP6"/>
<evidence type="ECO:0000256" key="18">
    <source>
        <dbReference type="ARBA" id="ARBA00051403"/>
    </source>
</evidence>
<evidence type="ECO:0000313" key="28">
    <source>
        <dbReference type="EMBL" id="GBM03523.1"/>
    </source>
</evidence>
<evidence type="ECO:0000256" key="19">
    <source>
        <dbReference type="ARBA" id="ARBA00051447"/>
    </source>
</evidence>
<keyword evidence="10" id="KW-0770">Synapse</keyword>
<keyword evidence="6" id="KW-1003">Cell membrane</keyword>
<comment type="catalytic activity">
    <reaction evidence="16">
        <text>L-aspartate(out) = L-aspartate(in)</text>
        <dbReference type="Rhea" id="RHEA:66332"/>
        <dbReference type="ChEBI" id="CHEBI:29991"/>
    </reaction>
    <physiologicalReaction direction="left-to-right" evidence="16">
        <dbReference type="Rhea" id="RHEA:66333"/>
    </physiologicalReaction>
</comment>
<dbReference type="SUPFAM" id="SSF103473">
    <property type="entry name" value="MFS general substrate transporter"/>
    <property type="match status" value="1"/>
</dbReference>
<evidence type="ECO:0000256" key="5">
    <source>
        <dbReference type="ARBA" id="ARBA00022448"/>
    </source>
</evidence>
<comment type="caution">
    <text evidence="28">The sequence shown here is derived from an EMBL/GenBank/DDBJ whole genome shotgun (WGS) entry which is preliminary data.</text>
</comment>
<dbReference type="GO" id="GO:0006820">
    <property type="term" value="P:monoatomic anion transport"/>
    <property type="evidence" value="ECO:0007669"/>
    <property type="project" value="TreeGrafter"/>
</dbReference>
<name>A0A4Y2CGP6_ARAVE</name>
<organism evidence="28 29">
    <name type="scientific">Araneus ventricosus</name>
    <name type="common">Orbweaver spider</name>
    <name type="synonym">Epeira ventricosa</name>
    <dbReference type="NCBI Taxonomy" id="182803"/>
    <lineage>
        <taxon>Eukaryota</taxon>
        <taxon>Metazoa</taxon>
        <taxon>Ecdysozoa</taxon>
        <taxon>Arthropoda</taxon>
        <taxon>Chelicerata</taxon>
        <taxon>Arachnida</taxon>
        <taxon>Araneae</taxon>
        <taxon>Araneomorphae</taxon>
        <taxon>Entelegynae</taxon>
        <taxon>Araneoidea</taxon>
        <taxon>Araneidae</taxon>
        <taxon>Araneus</taxon>
    </lineage>
</organism>
<feature type="transmembrane region" description="Helical" evidence="26">
    <location>
        <begin position="191"/>
        <end position="210"/>
    </location>
</feature>
<feature type="transmembrane region" description="Helical" evidence="26">
    <location>
        <begin position="454"/>
        <end position="475"/>
    </location>
</feature>
<dbReference type="EMBL" id="BGPR01000192">
    <property type="protein sequence ID" value="GBM03523.1"/>
    <property type="molecule type" value="Genomic_DNA"/>
</dbReference>
<dbReference type="GO" id="GO:0005765">
    <property type="term" value="C:lysosomal membrane"/>
    <property type="evidence" value="ECO:0007669"/>
    <property type="project" value="UniProtKB-SubCell"/>
</dbReference>
<dbReference type="Proteomes" id="UP000499080">
    <property type="component" value="Unassembled WGS sequence"/>
</dbReference>
<keyword evidence="7 26" id="KW-0812">Transmembrane</keyword>
<keyword evidence="8" id="KW-0769">Symport</keyword>
<evidence type="ECO:0000256" key="6">
    <source>
        <dbReference type="ARBA" id="ARBA00022475"/>
    </source>
</evidence>
<keyword evidence="9 26" id="KW-1133">Transmembrane helix</keyword>
<evidence type="ECO:0000256" key="13">
    <source>
        <dbReference type="ARBA" id="ARBA00023228"/>
    </source>
</evidence>
<feature type="transmembrane region" description="Helical" evidence="26">
    <location>
        <begin position="367"/>
        <end position="398"/>
    </location>
</feature>
<feature type="transmembrane region" description="Helical" evidence="26">
    <location>
        <begin position="163"/>
        <end position="184"/>
    </location>
</feature>
<evidence type="ECO:0000256" key="7">
    <source>
        <dbReference type="ARBA" id="ARBA00022692"/>
    </source>
</evidence>
<comment type="catalytic activity">
    <reaction evidence="15">
        <text>2 nitrate(out) + H(+)(out) = 2 nitrate(in) + H(+)(in)</text>
        <dbReference type="Rhea" id="RHEA:71539"/>
        <dbReference type="ChEBI" id="CHEBI:15378"/>
        <dbReference type="ChEBI" id="CHEBI:17632"/>
    </reaction>
    <physiologicalReaction direction="left-to-right" evidence="15">
        <dbReference type="Rhea" id="RHEA:71540"/>
    </physiologicalReaction>
</comment>
<evidence type="ECO:0000256" key="1">
    <source>
        <dbReference type="ARBA" id="ARBA00004432"/>
    </source>
</evidence>
<evidence type="ECO:0000256" key="22">
    <source>
        <dbReference type="ARBA" id="ARBA00069713"/>
    </source>
</evidence>
<keyword evidence="11 26" id="KW-0472">Membrane</keyword>
<comment type="function">
    <text evidence="21">Receptor for CM101, a polysaccharide produced by group B Streptococcus with antipathoangiogenic properties.</text>
</comment>
<dbReference type="Pfam" id="PF07690">
    <property type="entry name" value="MFS_1"/>
    <property type="match status" value="1"/>
</dbReference>
<comment type="catalytic activity">
    <reaction evidence="17">
        <text>N-acetylneuraminate(in) + H(+)(in) = N-acetylneuraminate(out) + H(+)(out)</text>
        <dbReference type="Rhea" id="RHEA:28987"/>
        <dbReference type="ChEBI" id="CHEBI:15378"/>
        <dbReference type="ChEBI" id="CHEBI:35418"/>
    </reaction>
    <physiologicalReaction direction="right-to-left" evidence="17">
        <dbReference type="Rhea" id="RHEA:28989"/>
    </physiologicalReaction>
</comment>
<evidence type="ECO:0000256" key="4">
    <source>
        <dbReference type="ARBA" id="ARBA00004656"/>
    </source>
</evidence>
<evidence type="ECO:0000256" key="14">
    <source>
        <dbReference type="ARBA" id="ARBA00023329"/>
    </source>
</evidence>
<comment type="subcellular location">
    <subcellularLocation>
        <location evidence="2">Basolateral cell membrane</location>
        <topology evidence="2">Multi-pass membrane protein</topology>
    </subcellularLocation>
    <subcellularLocation>
        <location evidence="3">Cytoplasmic vesicle</location>
        <location evidence="3">Secretory vesicle membrane</location>
        <topology evidence="3">Multi-pass membrane protein</topology>
    </subcellularLocation>
    <subcellularLocation>
        <location evidence="1">Cytoplasmic vesicle</location>
        <location evidence="1">Secretory vesicle</location>
        <location evidence="1">Synaptic vesicle membrane</location>
    </subcellularLocation>
    <subcellularLocation>
        <location evidence="4">Lysosome membrane</location>
    </subcellularLocation>
</comment>
<evidence type="ECO:0000256" key="8">
    <source>
        <dbReference type="ARBA" id="ARBA00022847"/>
    </source>
</evidence>
<comment type="catalytic activity">
    <reaction evidence="20">
        <text>D-glucuronate(out) + H(+)(out) = D-glucuronate(in) + H(+)(in)</text>
        <dbReference type="Rhea" id="RHEA:72591"/>
        <dbReference type="ChEBI" id="CHEBI:15378"/>
        <dbReference type="ChEBI" id="CHEBI:58720"/>
    </reaction>
    <physiologicalReaction direction="left-to-right" evidence="20">
        <dbReference type="Rhea" id="RHEA:72592"/>
    </physiologicalReaction>
</comment>
<dbReference type="PANTHER" id="PTHR11662">
    <property type="entry name" value="SOLUTE CARRIER FAMILY 17"/>
    <property type="match status" value="1"/>
</dbReference>
<feature type="transmembrane region" description="Helical" evidence="26">
    <location>
        <begin position="281"/>
        <end position="306"/>
    </location>
</feature>
<feature type="transmembrane region" description="Helical" evidence="26">
    <location>
        <begin position="222"/>
        <end position="244"/>
    </location>
</feature>
<dbReference type="Gene3D" id="1.20.1250.20">
    <property type="entry name" value="MFS general substrate transporter like domains"/>
    <property type="match status" value="2"/>
</dbReference>
<evidence type="ECO:0000256" key="3">
    <source>
        <dbReference type="ARBA" id="ARBA00004638"/>
    </source>
</evidence>
<protein>
    <recommendedName>
        <fullName evidence="22">Sialin</fullName>
    </recommendedName>
    <alternativeName>
        <fullName evidence="25">H(+)/nitrate cotransporter</fullName>
    </alternativeName>
    <alternativeName>
        <fullName evidence="23">H(+)/sialic acid cotransporter</fullName>
    </alternativeName>
    <alternativeName>
        <fullName evidence="24">Vesicular excitatory amino acid transporter</fullName>
    </alternativeName>
</protein>
<dbReference type="GO" id="GO:0016323">
    <property type="term" value="C:basolateral plasma membrane"/>
    <property type="evidence" value="ECO:0007669"/>
    <property type="project" value="UniProtKB-SubCell"/>
</dbReference>
<sequence length="504" mass="55493">MTLNFDIDSNDTDDKTGLVSSESPWRKCLDKIPARYVLAVLGFFGCCNVSALRVNLSVAMVSMINNTAAYGKHASHECGGPSHSNVTKDAPDGEFNWSPNVQSGIVGAFFGGYVLMQIPGGRLAERFGGKWLVGLGIFCTSILTMLTPVAARWDIRALLVLRVFEGLGEGVVFPALHCMLGSWLPKYERSIFTTLIYSGTQIGTVIAMPVSGELCYSDKFGGWPSVFYVFGALGCFWFVFWALLIHETPEKHPHISKAELILIQTGKDANRNQALPIPWKSIVTCVPVWVLMITHFGQNWGFYIFLTELPTYLSSILHFDIQSNGFLSAIPHLMYAIVGWIVSYIADSIRKKNKYSINTIRKVCNGVGFFGPAICLVGVILVGCDYVWSVIFLTLAMGFNGCTYSGFMVTHVDMSPHFAGTLMGMTNGLATTAGFIGPIVIGRLTQDNETLTQWRIIFTIAVAVYTVTGLLFVFFGSAKSQKWGLNTESDMHVMEKEEKISNVD</sequence>
<evidence type="ECO:0000259" key="27">
    <source>
        <dbReference type="PROSITE" id="PS50850"/>
    </source>
</evidence>
<feature type="transmembrane region" description="Helical" evidence="26">
    <location>
        <begin position="326"/>
        <end position="346"/>
    </location>
</feature>
<evidence type="ECO:0000256" key="25">
    <source>
        <dbReference type="ARBA" id="ARBA00081925"/>
    </source>
</evidence>
<dbReference type="InterPro" id="IPR036259">
    <property type="entry name" value="MFS_trans_sf"/>
</dbReference>
<evidence type="ECO:0000256" key="2">
    <source>
        <dbReference type="ARBA" id="ARBA00004554"/>
    </source>
</evidence>
<dbReference type="GO" id="GO:0030672">
    <property type="term" value="C:synaptic vesicle membrane"/>
    <property type="evidence" value="ECO:0007669"/>
    <property type="project" value="UniProtKB-SubCell"/>
</dbReference>
<evidence type="ECO:0000256" key="24">
    <source>
        <dbReference type="ARBA" id="ARBA00081195"/>
    </source>
</evidence>
<evidence type="ECO:0000256" key="21">
    <source>
        <dbReference type="ARBA" id="ARBA00056891"/>
    </source>
</evidence>
<comment type="catalytic activity">
    <reaction evidence="18">
        <text>N-acetyl-L-aspartyl-L-glutamate(out) = N-acetyl-L-aspartyl-L-glutamate(in)</text>
        <dbReference type="Rhea" id="RHEA:72599"/>
        <dbReference type="ChEBI" id="CHEBI:76931"/>
    </reaction>
    <physiologicalReaction direction="left-to-right" evidence="18">
        <dbReference type="Rhea" id="RHEA:72600"/>
    </physiologicalReaction>
</comment>
<feature type="domain" description="Major facilitator superfamily (MFS) profile" evidence="27">
    <location>
        <begin position="34"/>
        <end position="481"/>
    </location>
</feature>
<evidence type="ECO:0000256" key="26">
    <source>
        <dbReference type="SAM" id="Phobius"/>
    </source>
</evidence>
<feature type="transmembrane region" description="Helical" evidence="26">
    <location>
        <begin position="418"/>
        <end position="442"/>
    </location>
</feature>
<keyword evidence="29" id="KW-1185">Reference proteome</keyword>
<dbReference type="PANTHER" id="PTHR11662:SF399">
    <property type="entry name" value="FI19708P1-RELATED"/>
    <property type="match status" value="1"/>
</dbReference>
<dbReference type="PROSITE" id="PS50850">
    <property type="entry name" value="MFS"/>
    <property type="match status" value="1"/>
</dbReference>
<feature type="transmembrane region" description="Helical" evidence="26">
    <location>
        <begin position="131"/>
        <end position="151"/>
    </location>
</feature>
<evidence type="ECO:0000256" key="17">
    <source>
        <dbReference type="ARBA" id="ARBA00050625"/>
    </source>
</evidence>
<evidence type="ECO:0000256" key="10">
    <source>
        <dbReference type="ARBA" id="ARBA00023018"/>
    </source>
</evidence>
<keyword evidence="12" id="KW-0325">Glycoprotein</keyword>
<reference evidence="28 29" key="1">
    <citation type="journal article" date="2019" name="Sci. Rep.">
        <title>Orb-weaving spider Araneus ventricosus genome elucidates the spidroin gene catalogue.</title>
        <authorList>
            <person name="Kono N."/>
            <person name="Nakamura H."/>
            <person name="Ohtoshi R."/>
            <person name="Moran D.A.P."/>
            <person name="Shinohara A."/>
            <person name="Yoshida Y."/>
            <person name="Fujiwara M."/>
            <person name="Mori M."/>
            <person name="Tomita M."/>
            <person name="Arakawa K."/>
        </authorList>
    </citation>
    <scope>NUCLEOTIDE SEQUENCE [LARGE SCALE GENOMIC DNA]</scope>
</reference>
<dbReference type="OrthoDB" id="2985014at2759"/>
<evidence type="ECO:0000256" key="23">
    <source>
        <dbReference type="ARBA" id="ARBA00080244"/>
    </source>
</evidence>
<dbReference type="InterPro" id="IPR020846">
    <property type="entry name" value="MFS_dom"/>
</dbReference>
<comment type="catalytic activity">
    <reaction evidence="19">
        <text>L-glutamate(out) = L-glutamate(in)</text>
        <dbReference type="Rhea" id="RHEA:66336"/>
        <dbReference type="ChEBI" id="CHEBI:29985"/>
    </reaction>
    <physiologicalReaction direction="left-to-right" evidence="19">
        <dbReference type="Rhea" id="RHEA:66337"/>
    </physiologicalReaction>
</comment>
<evidence type="ECO:0000256" key="9">
    <source>
        <dbReference type="ARBA" id="ARBA00022989"/>
    </source>
</evidence>